<feature type="compositionally biased region" description="Basic and acidic residues" evidence="7">
    <location>
        <begin position="299"/>
        <end position="314"/>
    </location>
</feature>
<dbReference type="PROSITE" id="PS50989">
    <property type="entry name" value="COA_CT_CTER"/>
    <property type="match status" value="1"/>
</dbReference>
<evidence type="ECO:0000256" key="4">
    <source>
        <dbReference type="ARBA" id="ARBA00031237"/>
    </source>
</evidence>
<comment type="pathway">
    <text evidence="2">Amino-acid degradation; L-leucine degradation; (S)-3-hydroxy-3-methylglutaryl-CoA from 3-isovaleryl-CoA: step 2/3.</text>
</comment>
<evidence type="ECO:0000313" key="10">
    <source>
        <dbReference type="EMBL" id="KAJ7686087.1"/>
    </source>
</evidence>
<dbReference type="PANTHER" id="PTHR22855:SF13">
    <property type="entry name" value="METHYLCROTONOYL-COA CARBOXYLASE BETA CHAIN, MITOCHONDRIAL"/>
    <property type="match status" value="1"/>
</dbReference>
<dbReference type="EMBL" id="JARKIE010000099">
    <property type="protein sequence ID" value="KAJ7686087.1"/>
    <property type="molecule type" value="Genomic_DNA"/>
</dbReference>
<feature type="domain" description="CoA carboxyltransferase C-terminal" evidence="9">
    <location>
        <begin position="339"/>
        <end position="569"/>
    </location>
</feature>
<dbReference type="Proteomes" id="UP001221757">
    <property type="component" value="Unassembled WGS sequence"/>
</dbReference>
<dbReference type="InterPro" id="IPR029045">
    <property type="entry name" value="ClpP/crotonase-like_dom_sf"/>
</dbReference>
<dbReference type="SUPFAM" id="SSF52096">
    <property type="entry name" value="ClpP/crotonase"/>
    <property type="match status" value="2"/>
</dbReference>
<evidence type="ECO:0000256" key="6">
    <source>
        <dbReference type="ARBA" id="ARBA00052347"/>
    </source>
</evidence>
<gene>
    <name evidence="10" type="ORF">B0H17DRAFT_1204475</name>
</gene>
<dbReference type="FunFam" id="3.90.226.10:FF:000004">
    <property type="entry name" value="Methylcrotonoyl-CoA carboxylase beta chain"/>
    <property type="match status" value="1"/>
</dbReference>
<evidence type="ECO:0000313" key="11">
    <source>
        <dbReference type="Proteomes" id="UP001221757"/>
    </source>
</evidence>
<dbReference type="AlphaFoldDB" id="A0AAD7D921"/>
<comment type="caution">
    <text evidence="10">The sequence shown here is derived from an EMBL/GenBank/DDBJ whole genome shotgun (WGS) entry which is preliminary data.</text>
</comment>
<protein>
    <recommendedName>
        <fullName evidence="3">methylcrotonoyl-CoA carboxylase</fullName>
        <ecNumber evidence="3">6.4.1.4</ecNumber>
    </recommendedName>
    <alternativeName>
        <fullName evidence="5">3-methylcrotonyl-CoA carboxylase 2</fullName>
    </alternativeName>
    <alternativeName>
        <fullName evidence="4">3-methylcrotonyl-CoA:carbon dioxide ligase subunit beta</fullName>
    </alternativeName>
</protein>
<evidence type="ECO:0000256" key="1">
    <source>
        <dbReference type="ARBA" id="ARBA00006102"/>
    </source>
</evidence>
<dbReference type="PANTHER" id="PTHR22855">
    <property type="entry name" value="ACETYL, PROPIONYL, PYRUVATE, AND GLUTACONYL CARBOXYLASE-RELATED"/>
    <property type="match status" value="1"/>
</dbReference>
<dbReference type="PROSITE" id="PS50980">
    <property type="entry name" value="COA_CT_NTER"/>
    <property type="match status" value="1"/>
</dbReference>
<dbReference type="GO" id="GO:0016740">
    <property type="term" value="F:transferase activity"/>
    <property type="evidence" value="ECO:0007669"/>
    <property type="project" value="UniProtKB-KW"/>
</dbReference>
<comment type="catalytic activity">
    <reaction evidence="6">
        <text>3-methylbut-2-enoyl-CoA + hydrogencarbonate + ATP = 3-methyl-(2E)-glutaconyl-CoA + ADP + phosphate + H(+)</text>
        <dbReference type="Rhea" id="RHEA:13589"/>
        <dbReference type="ChEBI" id="CHEBI:15378"/>
        <dbReference type="ChEBI" id="CHEBI:17544"/>
        <dbReference type="ChEBI" id="CHEBI:30616"/>
        <dbReference type="ChEBI" id="CHEBI:43474"/>
        <dbReference type="ChEBI" id="CHEBI:57344"/>
        <dbReference type="ChEBI" id="CHEBI:57346"/>
        <dbReference type="ChEBI" id="CHEBI:456216"/>
        <dbReference type="EC" id="6.4.1.4"/>
    </reaction>
</comment>
<dbReference type="GO" id="GO:0004485">
    <property type="term" value="F:methylcrotonoyl-CoA carboxylase activity"/>
    <property type="evidence" value="ECO:0007669"/>
    <property type="project" value="UniProtKB-EC"/>
</dbReference>
<dbReference type="InterPro" id="IPR034733">
    <property type="entry name" value="AcCoA_carboxyl_beta"/>
</dbReference>
<dbReference type="FunFam" id="3.90.226.10:FF:000030">
    <property type="entry name" value="Acetyl-CoA carboxylase carboxyltransferase subunit"/>
    <property type="match status" value="1"/>
</dbReference>
<dbReference type="InterPro" id="IPR011763">
    <property type="entry name" value="COA_CT_C"/>
</dbReference>
<proteinExistence type="inferred from homology"/>
<dbReference type="Gene3D" id="3.90.226.10">
    <property type="entry name" value="2-enoyl-CoA Hydratase, Chain A, domain 1"/>
    <property type="match status" value="3"/>
</dbReference>
<dbReference type="GO" id="GO:1905202">
    <property type="term" value="C:methylcrotonoyl-CoA carboxylase complex"/>
    <property type="evidence" value="ECO:0007669"/>
    <property type="project" value="TreeGrafter"/>
</dbReference>
<evidence type="ECO:0000256" key="5">
    <source>
        <dbReference type="ARBA" id="ARBA00031404"/>
    </source>
</evidence>
<sequence length="583" mass="62271">MHSPLRLPGRALVSSLAKRKCQCRRPYHASVLPSLVSTASPEFAAKAAAMDALVADIEAKTAQARLGGGAKAAERFRSKGKKLPRERFVLRTLNDIRVTQNGWTAPRLNLLLDPHTPFLELSPLAAHDVYPGAAIPGAGLITGVGRISGRECMVIVNDPTVKGGAYYPLTVKKQLRAQEVARSIGCRACILWNLVSPGAALPYQANVFPDKEHFGRIFYNMAQMSALGIPQIASIHGISVAGGAYVPAMADENIIVRNQGRIFLAGPPLVKAATGEEVDEETLGGGMMHSSESGVTDHLANDDEHAGGHRRPGEGRGGGGTAVRPARGAAVPPSELHGIVGTDVRQAFDMRDVIARVVDGSRFREFKKEYGPTMLTGFAHIHGYEVGIVANNGILFSPSALKATHFIELCSQRKIPLLFLVNVTGYMVGSKAERGGIAKDGAKMVRAVACADVPKLTVIVGGSFGAGNYGMAGRAYSPRFLWMWPNAKISVMGSAQLSQVMTAVSTDPAQHASLQSEIEEQSTALYSTARLWDDGIIRPTDTRDVVGLALGWQRGGRRGRAKGLDDVGWDVSPPGLRRVQDNE</sequence>
<keyword evidence="11" id="KW-1185">Reference proteome</keyword>
<comment type="similarity">
    <text evidence="1">Belongs to the AccD/PCCB family.</text>
</comment>
<evidence type="ECO:0000259" key="8">
    <source>
        <dbReference type="PROSITE" id="PS50980"/>
    </source>
</evidence>
<evidence type="ECO:0000256" key="2">
    <source>
        <dbReference type="ARBA" id="ARBA00025711"/>
    </source>
</evidence>
<feature type="region of interest" description="Disordered" evidence="7">
    <location>
        <begin position="287"/>
        <end position="335"/>
    </location>
</feature>
<evidence type="ECO:0000256" key="3">
    <source>
        <dbReference type="ARBA" id="ARBA00026116"/>
    </source>
</evidence>
<organism evidence="10 11">
    <name type="scientific">Mycena rosella</name>
    <name type="common">Pink bonnet</name>
    <name type="synonym">Agaricus rosellus</name>
    <dbReference type="NCBI Taxonomy" id="1033263"/>
    <lineage>
        <taxon>Eukaryota</taxon>
        <taxon>Fungi</taxon>
        <taxon>Dikarya</taxon>
        <taxon>Basidiomycota</taxon>
        <taxon>Agaricomycotina</taxon>
        <taxon>Agaricomycetes</taxon>
        <taxon>Agaricomycetidae</taxon>
        <taxon>Agaricales</taxon>
        <taxon>Marasmiineae</taxon>
        <taxon>Mycenaceae</taxon>
        <taxon>Mycena</taxon>
    </lineage>
</organism>
<feature type="compositionally biased region" description="Low complexity" evidence="7">
    <location>
        <begin position="322"/>
        <end position="333"/>
    </location>
</feature>
<name>A0AAD7D921_MYCRO</name>
<dbReference type="GO" id="GO:0006552">
    <property type="term" value="P:L-leucine catabolic process"/>
    <property type="evidence" value="ECO:0007669"/>
    <property type="project" value="TreeGrafter"/>
</dbReference>
<dbReference type="InterPro" id="IPR011762">
    <property type="entry name" value="COA_CT_N"/>
</dbReference>
<reference evidence="10" key="1">
    <citation type="submission" date="2023-03" db="EMBL/GenBank/DDBJ databases">
        <title>Massive genome expansion in bonnet fungi (Mycena s.s.) driven by repeated elements and novel gene families across ecological guilds.</title>
        <authorList>
            <consortium name="Lawrence Berkeley National Laboratory"/>
            <person name="Harder C.B."/>
            <person name="Miyauchi S."/>
            <person name="Viragh M."/>
            <person name="Kuo A."/>
            <person name="Thoen E."/>
            <person name="Andreopoulos B."/>
            <person name="Lu D."/>
            <person name="Skrede I."/>
            <person name="Drula E."/>
            <person name="Henrissat B."/>
            <person name="Morin E."/>
            <person name="Kohler A."/>
            <person name="Barry K."/>
            <person name="LaButti K."/>
            <person name="Morin E."/>
            <person name="Salamov A."/>
            <person name="Lipzen A."/>
            <person name="Mereny Z."/>
            <person name="Hegedus B."/>
            <person name="Baldrian P."/>
            <person name="Stursova M."/>
            <person name="Weitz H."/>
            <person name="Taylor A."/>
            <person name="Grigoriev I.V."/>
            <person name="Nagy L.G."/>
            <person name="Martin F."/>
            <person name="Kauserud H."/>
        </authorList>
    </citation>
    <scope>NUCLEOTIDE SEQUENCE</scope>
    <source>
        <strain evidence="10">CBHHK067</strain>
    </source>
</reference>
<dbReference type="Pfam" id="PF01039">
    <property type="entry name" value="Carboxyl_trans"/>
    <property type="match status" value="1"/>
</dbReference>
<dbReference type="InterPro" id="IPR045190">
    <property type="entry name" value="MCCB/AccD1-like"/>
</dbReference>
<evidence type="ECO:0000256" key="7">
    <source>
        <dbReference type="SAM" id="MobiDB-lite"/>
    </source>
</evidence>
<feature type="domain" description="CoA carboxyltransferase N-terminal" evidence="8">
    <location>
        <begin position="50"/>
        <end position="329"/>
    </location>
</feature>
<feature type="region of interest" description="Disordered" evidence="7">
    <location>
        <begin position="556"/>
        <end position="583"/>
    </location>
</feature>
<dbReference type="EC" id="6.4.1.4" evidence="3"/>
<keyword evidence="10" id="KW-0808">Transferase</keyword>
<evidence type="ECO:0000259" key="9">
    <source>
        <dbReference type="PROSITE" id="PS50989"/>
    </source>
</evidence>
<dbReference type="GO" id="GO:0005739">
    <property type="term" value="C:mitochondrion"/>
    <property type="evidence" value="ECO:0007669"/>
    <property type="project" value="TreeGrafter"/>
</dbReference>
<accession>A0AAD7D921</accession>